<dbReference type="Pfam" id="PF00155">
    <property type="entry name" value="Aminotran_1_2"/>
    <property type="match status" value="1"/>
</dbReference>
<dbReference type="PANTHER" id="PTHR46383:SF1">
    <property type="entry name" value="ASPARTATE AMINOTRANSFERASE"/>
    <property type="match status" value="1"/>
</dbReference>
<dbReference type="InterPro" id="IPR015422">
    <property type="entry name" value="PyrdxlP-dep_Trfase_small"/>
</dbReference>
<evidence type="ECO:0000259" key="7">
    <source>
        <dbReference type="Pfam" id="PF00155"/>
    </source>
</evidence>
<dbReference type="EMBL" id="BPUS01000032">
    <property type="protein sequence ID" value="GJH30140.1"/>
    <property type="molecule type" value="Genomic_DNA"/>
</dbReference>
<dbReference type="CDD" id="cd00609">
    <property type="entry name" value="AAT_like"/>
    <property type="match status" value="1"/>
</dbReference>
<evidence type="ECO:0000313" key="8">
    <source>
        <dbReference type="EMBL" id="GJH30140.1"/>
    </source>
</evidence>
<dbReference type="GO" id="GO:0008483">
    <property type="term" value="F:transaminase activity"/>
    <property type="evidence" value="ECO:0007669"/>
    <property type="project" value="UniProtKB-KW"/>
</dbReference>
<keyword evidence="5" id="KW-0663">Pyridoxal phosphate</keyword>
<dbReference type="Proteomes" id="UP001055111">
    <property type="component" value="Unassembled WGS sequence"/>
</dbReference>
<accession>A0AA37IPG2</accession>
<dbReference type="Gene3D" id="3.40.640.10">
    <property type="entry name" value="Type I PLP-dependent aspartate aminotransferase-like (Major domain)"/>
    <property type="match status" value="1"/>
</dbReference>
<dbReference type="EC" id="2.6.1.-" evidence="6"/>
<organism evidence="8 9">
    <name type="scientific">Caballeronia novacaledonica</name>
    <dbReference type="NCBI Taxonomy" id="1544861"/>
    <lineage>
        <taxon>Bacteria</taxon>
        <taxon>Pseudomonadati</taxon>
        <taxon>Pseudomonadota</taxon>
        <taxon>Betaproteobacteria</taxon>
        <taxon>Burkholderiales</taxon>
        <taxon>Burkholderiaceae</taxon>
        <taxon>Caballeronia</taxon>
    </lineage>
</organism>
<dbReference type="SUPFAM" id="SSF53383">
    <property type="entry name" value="PLP-dependent transferases"/>
    <property type="match status" value="1"/>
</dbReference>
<feature type="domain" description="Aminotransferase class I/classII large" evidence="7">
    <location>
        <begin position="43"/>
        <end position="385"/>
    </location>
</feature>
<sequence length="391" mass="42332">MEIKLNRFLAPRVSGLEASASVAAANQLLTAVPGKFLQTSMHDGEPDIGPPDHVVRATIGALQRGKTKYDHLNGLIQLREAICDKLFTDHSLDASPDELLVSNGSSQSIYQFIQCFVSPGDQVLVPNPAWPSYVQFVRLAGGEPVGYSMIDGFSVAEIEAAITPSTRLLIINSPHNPTGSVIAKDDLTRLGELAELHDFLVLCDDAYEVFVNSPSDRASLASAAPCAKDRIVTARSFSKTYGMTGYRIGYLHGSRDIVDRCAAMQTHLSDNVCTFAQYGALAALELGAAEEETRRSIFLARLATAYSLIEGTLPCLRPRGAFYLFPSIESALARMSLSESEFVSLLARDTGVTVQPGRHFGMEGFIRISVAATDVEETRRGVGKILDFIGR</sequence>
<evidence type="ECO:0000256" key="3">
    <source>
        <dbReference type="ARBA" id="ARBA00022576"/>
    </source>
</evidence>
<comment type="similarity">
    <text evidence="2 6">Belongs to the class-I pyridoxal-phosphate-dependent aminotransferase family.</text>
</comment>
<evidence type="ECO:0000313" key="9">
    <source>
        <dbReference type="Proteomes" id="UP001055111"/>
    </source>
</evidence>
<comment type="caution">
    <text evidence="8">The sequence shown here is derived from an EMBL/GenBank/DDBJ whole genome shotgun (WGS) entry which is preliminary data.</text>
</comment>
<name>A0AA37IPG2_9BURK</name>
<reference evidence="8" key="1">
    <citation type="submission" date="2022-09" db="EMBL/GenBank/DDBJ databases">
        <title>Isolation and characterization of 3-chlorobenzoate degrading bacteria from soils in Shizuoka.</title>
        <authorList>
            <person name="Ifat A."/>
            <person name="Ogawa N."/>
            <person name="Kimbara K."/>
            <person name="Moriuchi R."/>
            <person name="Dohra H."/>
            <person name="Shintani M."/>
        </authorList>
    </citation>
    <scope>NUCLEOTIDE SEQUENCE</scope>
    <source>
        <strain evidence="8">19CS4-2</strain>
    </source>
</reference>
<dbReference type="PROSITE" id="PS00105">
    <property type="entry name" value="AA_TRANSFER_CLASS_1"/>
    <property type="match status" value="1"/>
</dbReference>
<keyword evidence="3 6" id="KW-0032">Aminotransferase</keyword>
<dbReference type="InterPro" id="IPR004839">
    <property type="entry name" value="Aminotransferase_I/II_large"/>
</dbReference>
<protein>
    <recommendedName>
        <fullName evidence="6">Aminotransferase</fullName>
        <ecNumber evidence="6">2.6.1.-</ecNumber>
    </recommendedName>
</protein>
<dbReference type="GO" id="GO:0006520">
    <property type="term" value="P:amino acid metabolic process"/>
    <property type="evidence" value="ECO:0007669"/>
    <property type="project" value="InterPro"/>
</dbReference>
<dbReference type="InterPro" id="IPR050596">
    <property type="entry name" value="AspAT/PAT-like"/>
</dbReference>
<evidence type="ECO:0000256" key="4">
    <source>
        <dbReference type="ARBA" id="ARBA00022679"/>
    </source>
</evidence>
<evidence type="ECO:0000256" key="1">
    <source>
        <dbReference type="ARBA" id="ARBA00001933"/>
    </source>
</evidence>
<evidence type="ECO:0000256" key="5">
    <source>
        <dbReference type="ARBA" id="ARBA00022898"/>
    </source>
</evidence>
<evidence type="ECO:0000256" key="6">
    <source>
        <dbReference type="RuleBase" id="RU000481"/>
    </source>
</evidence>
<comment type="cofactor">
    <cofactor evidence="1 6">
        <name>pyridoxal 5'-phosphate</name>
        <dbReference type="ChEBI" id="CHEBI:597326"/>
    </cofactor>
</comment>
<gene>
    <name evidence="8" type="ORF">CBA19CS42_36510</name>
</gene>
<dbReference type="InterPro" id="IPR015421">
    <property type="entry name" value="PyrdxlP-dep_Trfase_major"/>
</dbReference>
<dbReference type="Gene3D" id="3.90.1150.10">
    <property type="entry name" value="Aspartate Aminotransferase, domain 1"/>
    <property type="match status" value="1"/>
</dbReference>
<dbReference type="InterPro" id="IPR004838">
    <property type="entry name" value="NHTrfase_class1_PyrdxlP-BS"/>
</dbReference>
<dbReference type="GO" id="GO:0030170">
    <property type="term" value="F:pyridoxal phosphate binding"/>
    <property type="evidence" value="ECO:0007669"/>
    <property type="project" value="InterPro"/>
</dbReference>
<keyword evidence="4 6" id="KW-0808">Transferase</keyword>
<dbReference type="InterPro" id="IPR015424">
    <property type="entry name" value="PyrdxlP-dep_Trfase"/>
</dbReference>
<dbReference type="RefSeq" id="WP_238217817.1">
    <property type="nucleotide sequence ID" value="NZ_BPUS01000032.1"/>
</dbReference>
<dbReference type="AlphaFoldDB" id="A0AA37IPG2"/>
<evidence type="ECO:0000256" key="2">
    <source>
        <dbReference type="ARBA" id="ARBA00007441"/>
    </source>
</evidence>
<dbReference type="PANTHER" id="PTHR46383">
    <property type="entry name" value="ASPARTATE AMINOTRANSFERASE"/>
    <property type="match status" value="1"/>
</dbReference>
<proteinExistence type="inferred from homology"/>